<sequence>MVSTVIKFCLGICYRLYSKEQYEEMESRNVPEILFTNLDEAVLHMIAAGVTDPAEFDFVEKPNSSVLMHSKALLRHDF</sequence>
<dbReference type="PANTHER" id="PTHR18934">
    <property type="entry name" value="ATP-DEPENDENT RNA HELICASE"/>
    <property type="match status" value="1"/>
</dbReference>
<dbReference type="EMBL" id="ADBV01004611">
    <property type="protein sequence ID" value="EJW80322.1"/>
    <property type="molecule type" value="Genomic_DNA"/>
</dbReference>
<evidence type="ECO:0000313" key="5">
    <source>
        <dbReference type="EMBL" id="EJW80322.1"/>
    </source>
</evidence>
<dbReference type="Gene3D" id="1.10.10.2130">
    <property type="entry name" value="DEAH helicase family, winged-helix domain"/>
    <property type="match status" value="1"/>
</dbReference>
<accession>J9ET91</accession>
<proteinExistence type="predicted"/>
<dbReference type="SUPFAM" id="SSF52540">
    <property type="entry name" value="P-loop containing nucleoside triphosphate hydrolases"/>
    <property type="match status" value="1"/>
</dbReference>
<protein>
    <submittedName>
        <fullName evidence="5">Uncharacterized protein</fullName>
    </submittedName>
</protein>
<dbReference type="PANTHER" id="PTHR18934:SF99">
    <property type="entry name" value="ATP-DEPENDENT RNA HELICASE DHX37-RELATED"/>
    <property type="match status" value="1"/>
</dbReference>
<evidence type="ECO:0000256" key="4">
    <source>
        <dbReference type="ARBA" id="ARBA00022840"/>
    </source>
</evidence>
<reference evidence="6" key="1">
    <citation type="submission" date="2012-08" db="EMBL/GenBank/DDBJ databases">
        <title>The Genome Sequence of Wuchereria bancrofti.</title>
        <authorList>
            <person name="Nutman T.B."/>
            <person name="Fink D.L."/>
            <person name="Russ C."/>
            <person name="Young S."/>
            <person name="Zeng Q."/>
            <person name="Koehrsen M."/>
            <person name="Alvarado L."/>
            <person name="Berlin A."/>
            <person name="Chapman S.B."/>
            <person name="Chen Z."/>
            <person name="Freedman E."/>
            <person name="Gellesch M."/>
            <person name="Goldberg J."/>
            <person name="Griggs A."/>
            <person name="Gujja S."/>
            <person name="Heilman E.R."/>
            <person name="Heiman D."/>
            <person name="Hepburn T."/>
            <person name="Howarth C."/>
            <person name="Jen D."/>
            <person name="Larson L."/>
            <person name="Lewis B."/>
            <person name="Mehta T."/>
            <person name="Park D."/>
            <person name="Pearson M."/>
            <person name="Roberts A."/>
            <person name="Saif S."/>
            <person name="Shea T."/>
            <person name="Shenoy N."/>
            <person name="Sisk P."/>
            <person name="Stolte C."/>
            <person name="Sykes S."/>
            <person name="Walk T."/>
            <person name="White J."/>
            <person name="Yandava C."/>
            <person name="Haas B."/>
            <person name="Henn M.R."/>
            <person name="Nusbaum C."/>
            <person name="Birren B."/>
        </authorList>
    </citation>
    <scope>NUCLEOTIDE SEQUENCE [LARGE SCALE GENOMIC DNA]</scope>
    <source>
        <strain evidence="6">NA</strain>
    </source>
</reference>
<evidence type="ECO:0000256" key="2">
    <source>
        <dbReference type="ARBA" id="ARBA00022801"/>
    </source>
</evidence>
<evidence type="ECO:0000256" key="3">
    <source>
        <dbReference type="ARBA" id="ARBA00022806"/>
    </source>
</evidence>
<evidence type="ECO:0000256" key="1">
    <source>
        <dbReference type="ARBA" id="ARBA00022741"/>
    </source>
</evidence>
<dbReference type="GO" id="GO:0003723">
    <property type="term" value="F:RNA binding"/>
    <property type="evidence" value="ECO:0007669"/>
    <property type="project" value="TreeGrafter"/>
</dbReference>
<dbReference type="AlphaFoldDB" id="J9ET91"/>
<keyword evidence="1" id="KW-0547">Nucleotide-binding</keyword>
<dbReference type="GO" id="GO:0016787">
    <property type="term" value="F:hydrolase activity"/>
    <property type="evidence" value="ECO:0007669"/>
    <property type="project" value="UniProtKB-KW"/>
</dbReference>
<dbReference type="GO" id="GO:0004386">
    <property type="term" value="F:helicase activity"/>
    <property type="evidence" value="ECO:0007669"/>
    <property type="project" value="UniProtKB-KW"/>
</dbReference>
<dbReference type="GO" id="GO:0005524">
    <property type="term" value="F:ATP binding"/>
    <property type="evidence" value="ECO:0007669"/>
    <property type="project" value="UniProtKB-KW"/>
</dbReference>
<keyword evidence="2" id="KW-0378">Hydrolase</keyword>
<keyword evidence="3" id="KW-0347">Helicase</keyword>
<organism evidence="5 6">
    <name type="scientific">Wuchereria bancrofti</name>
    <dbReference type="NCBI Taxonomy" id="6293"/>
    <lineage>
        <taxon>Eukaryota</taxon>
        <taxon>Metazoa</taxon>
        <taxon>Ecdysozoa</taxon>
        <taxon>Nematoda</taxon>
        <taxon>Chromadorea</taxon>
        <taxon>Rhabditida</taxon>
        <taxon>Spirurina</taxon>
        <taxon>Spiruromorpha</taxon>
        <taxon>Filarioidea</taxon>
        <taxon>Onchocercidae</taxon>
        <taxon>Wuchereria</taxon>
    </lineage>
</organism>
<comment type="caution">
    <text evidence="5">The sequence shown here is derived from an EMBL/GenBank/DDBJ whole genome shotgun (WGS) entry which is preliminary data.</text>
</comment>
<keyword evidence="4" id="KW-0067">ATP-binding</keyword>
<dbReference type="InterPro" id="IPR027417">
    <property type="entry name" value="P-loop_NTPase"/>
</dbReference>
<name>J9ET91_WUCBA</name>
<dbReference type="InterPro" id="IPR042035">
    <property type="entry name" value="DEAH_win-hel_dom"/>
</dbReference>
<gene>
    <name evidence="5" type="ORF">WUBG_08768</name>
</gene>
<dbReference type="Proteomes" id="UP000004810">
    <property type="component" value="Unassembled WGS sequence"/>
</dbReference>
<evidence type="ECO:0000313" key="6">
    <source>
        <dbReference type="Proteomes" id="UP000004810"/>
    </source>
</evidence>